<reference evidence="7 8" key="1">
    <citation type="submission" date="2015-12" db="EMBL/GenBank/DDBJ databases">
        <title>The genome of Folsomia candida.</title>
        <authorList>
            <person name="Faddeeva A."/>
            <person name="Derks M.F."/>
            <person name="Anvar Y."/>
            <person name="Smit S."/>
            <person name="Van Straalen N."/>
            <person name="Roelofs D."/>
        </authorList>
    </citation>
    <scope>NUCLEOTIDE SEQUENCE [LARGE SCALE GENOMIC DNA]</scope>
    <source>
        <strain evidence="7 8">VU population</strain>
        <tissue evidence="7">Whole body</tissue>
    </source>
</reference>
<keyword evidence="3 4" id="KW-0808">Transferase</keyword>
<accession>A0A226F1H0</accession>
<dbReference type="PANTHER" id="PTHR48043:SF159">
    <property type="entry name" value="EG:EG0003.4 PROTEIN-RELATED"/>
    <property type="match status" value="1"/>
</dbReference>
<keyword evidence="5" id="KW-0472">Membrane</keyword>
<dbReference type="PANTHER" id="PTHR48043">
    <property type="entry name" value="EG:EG0003.4 PROTEIN-RELATED"/>
    <property type="match status" value="1"/>
</dbReference>
<comment type="caution">
    <text evidence="7">The sequence shown here is derived from an EMBL/GenBank/DDBJ whole genome shotgun (WGS) entry which is preliminary data.</text>
</comment>
<dbReference type="InterPro" id="IPR002213">
    <property type="entry name" value="UDP_glucos_trans"/>
</dbReference>
<dbReference type="SUPFAM" id="SSF53756">
    <property type="entry name" value="UDP-Glycosyltransferase/glycogen phosphorylase"/>
    <property type="match status" value="1"/>
</dbReference>
<evidence type="ECO:0000256" key="5">
    <source>
        <dbReference type="SAM" id="Phobius"/>
    </source>
</evidence>
<dbReference type="FunFam" id="3.40.50.2000:FF:000050">
    <property type="entry name" value="UDP-glucuronosyltransferase"/>
    <property type="match status" value="1"/>
</dbReference>
<evidence type="ECO:0000256" key="1">
    <source>
        <dbReference type="ARBA" id="ARBA00009995"/>
    </source>
</evidence>
<name>A0A226F1H0_FOLCA</name>
<dbReference type="GO" id="GO:0008194">
    <property type="term" value="F:UDP-glycosyltransferase activity"/>
    <property type="evidence" value="ECO:0007669"/>
    <property type="project" value="InterPro"/>
</dbReference>
<proteinExistence type="inferred from homology"/>
<dbReference type="OMA" id="CCHKFAK"/>
<dbReference type="Pfam" id="PF00201">
    <property type="entry name" value="UDPGT"/>
    <property type="match status" value="1"/>
</dbReference>
<dbReference type="Proteomes" id="UP000198287">
    <property type="component" value="Unassembled WGS sequence"/>
</dbReference>
<dbReference type="InterPro" id="IPR035595">
    <property type="entry name" value="UDP_glycos_trans_CS"/>
</dbReference>
<keyword evidence="5" id="KW-1133">Transmembrane helix</keyword>
<sequence length="540" mass="61363">MINSPNGQSFKTVTLLLILGSSLIHNAESRNILSVEFFGTKSHVITYLPLLEELARKGDKVTLVSPSKGLTKEPNIREIFTFEGDAIWKEFKVDMYTMKERNEEMNPFTMLTQIIPKGCRELYDRPEIKDLLQMEFDLVLLQPLFNDCALGLIHQIMTKNGSNPTPLVLFSPLSAPNFMVEYLGGYHPSSFVSNTFLNFGDDMTFSQRLLNFGMNFLVDSIYSFYYLPVMEAVYREKIGQPDAPSAKDILRQASLILSNGHFSISRPKPQLPDVVDVGGVHSRKAKPLPKEMEDFVAGGGDDGFILFSLGTNLRADQMPPHKRAIFLNVFSRLKQRVIWKYEADTIPGLPKNVLLSKWLPQQDLLGHPKIRLFITHCGGGGTEEAIFHGTPLLGIPFFGDQPLNAQVAQNHGYLVMLEWNELTEERLMEAIEEVINNPKYRANVERLSSVFRDQIDSPLDRGVFWLEYVMRHKGAPHLRSPSRNLSHIQYHSLDVIAAYLSIIFGTLFLLFVLIKKMLSWCGFGTRTKWSTKTYIKHKTS</sequence>
<dbReference type="OrthoDB" id="5835829at2759"/>
<dbReference type="EMBL" id="LNIX01000001">
    <property type="protein sequence ID" value="OXA63619.1"/>
    <property type="molecule type" value="Genomic_DNA"/>
</dbReference>
<dbReference type="STRING" id="158441.A0A226F1H0"/>
<dbReference type="CDD" id="cd03784">
    <property type="entry name" value="GT1_Gtf-like"/>
    <property type="match status" value="1"/>
</dbReference>
<keyword evidence="2 4" id="KW-0328">Glycosyltransferase</keyword>
<evidence type="ECO:0000256" key="3">
    <source>
        <dbReference type="ARBA" id="ARBA00022679"/>
    </source>
</evidence>
<feature type="transmembrane region" description="Helical" evidence="5">
    <location>
        <begin position="496"/>
        <end position="514"/>
    </location>
</feature>
<gene>
    <name evidence="7" type="ORF">Fcan01_03470</name>
</gene>
<evidence type="ECO:0000256" key="4">
    <source>
        <dbReference type="RuleBase" id="RU003718"/>
    </source>
</evidence>
<dbReference type="Gene3D" id="3.40.50.2000">
    <property type="entry name" value="Glycogen Phosphorylase B"/>
    <property type="match status" value="1"/>
</dbReference>
<feature type="signal peptide" evidence="6">
    <location>
        <begin position="1"/>
        <end position="29"/>
    </location>
</feature>
<keyword evidence="6" id="KW-0732">Signal</keyword>
<feature type="chain" id="PRO_5012714228" evidence="6">
    <location>
        <begin position="30"/>
        <end position="540"/>
    </location>
</feature>
<organism evidence="7 8">
    <name type="scientific">Folsomia candida</name>
    <name type="common">Springtail</name>
    <dbReference type="NCBI Taxonomy" id="158441"/>
    <lineage>
        <taxon>Eukaryota</taxon>
        <taxon>Metazoa</taxon>
        <taxon>Ecdysozoa</taxon>
        <taxon>Arthropoda</taxon>
        <taxon>Hexapoda</taxon>
        <taxon>Collembola</taxon>
        <taxon>Entomobryomorpha</taxon>
        <taxon>Isotomoidea</taxon>
        <taxon>Isotomidae</taxon>
        <taxon>Proisotominae</taxon>
        <taxon>Folsomia</taxon>
    </lineage>
</organism>
<keyword evidence="5" id="KW-0812">Transmembrane</keyword>
<dbReference type="PROSITE" id="PS00375">
    <property type="entry name" value="UDPGT"/>
    <property type="match status" value="1"/>
</dbReference>
<dbReference type="InterPro" id="IPR050271">
    <property type="entry name" value="UDP-glycosyltransferase"/>
</dbReference>
<protein>
    <submittedName>
        <fullName evidence="7">UDP-glucuronosyltransferase 2B9</fullName>
    </submittedName>
</protein>
<evidence type="ECO:0000313" key="8">
    <source>
        <dbReference type="Proteomes" id="UP000198287"/>
    </source>
</evidence>
<evidence type="ECO:0000313" key="7">
    <source>
        <dbReference type="EMBL" id="OXA63619.1"/>
    </source>
</evidence>
<evidence type="ECO:0000256" key="6">
    <source>
        <dbReference type="SAM" id="SignalP"/>
    </source>
</evidence>
<evidence type="ECO:0000256" key="2">
    <source>
        <dbReference type="ARBA" id="ARBA00022676"/>
    </source>
</evidence>
<keyword evidence="8" id="KW-1185">Reference proteome</keyword>
<dbReference type="AlphaFoldDB" id="A0A226F1H0"/>
<comment type="similarity">
    <text evidence="1 4">Belongs to the UDP-glycosyltransferase family.</text>
</comment>